<comment type="caution">
    <text evidence="1">The sequence shown here is derived from an EMBL/GenBank/DDBJ whole genome shotgun (WGS) entry which is preliminary data.</text>
</comment>
<accession>A0A4S3PJQ4</accession>
<protein>
    <submittedName>
        <fullName evidence="1">DUF3231 family protein</fullName>
    </submittedName>
</protein>
<gene>
    <name evidence="1" type="ORF">E1I69_23430</name>
</gene>
<dbReference type="EMBL" id="SLUB01000098">
    <property type="protein sequence ID" value="THE09175.1"/>
    <property type="molecule type" value="Genomic_DNA"/>
</dbReference>
<name>A0A4S3PJQ4_9BACI</name>
<dbReference type="InterPro" id="IPR012347">
    <property type="entry name" value="Ferritin-like"/>
</dbReference>
<keyword evidence="2" id="KW-1185">Reference proteome</keyword>
<reference evidence="1 2" key="1">
    <citation type="journal article" date="2019" name="Indoor Air">
        <title>Impacts of indoor surface finishes on bacterial viability.</title>
        <authorList>
            <person name="Hu J."/>
            <person name="Maamar S.B."/>
            <person name="Glawe A.J."/>
            <person name="Gottel N."/>
            <person name="Gilbert J.A."/>
            <person name="Hartmann E.M."/>
        </authorList>
    </citation>
    <scope>NUCLEOTIDE SEQUENCE [LARGE SCALE GENOMIC DNA]</scope>
    <source>
        <strain evidence="1 2">AF060A6</strain>
    </source>
</reference>
<dbReference type="STRING" id="1033734.GCA_000285535_01996"/>
<sequence length="335" mass="38280">MKPNNEQLTSAEMGKLWAVYMGNTMAICVLTYFQKHCQDPDIMEILKKAKSISQKIIEDITKIYNKENFPIPIGFDVKKDVNMDAPRLFADEFYLHYLKYTAKAGLSLYSTAIPMMIRPDVRDTVIKFNLETIDFLVELNVTLEKKGFLTKPPVIPIPKEVSFVEKQTYLAGFFGDIRPLQALEIAHLQDNLENNVASKGLLMGFSQVANHKKVKEFMLRGKEITMDHIKDCMAKLQEENLPGHPLLDDLVEASTIPPFSDKLMTFHKIDMFSMKIRSYANAMSLNGRRDIGLMFSKFILDIGRYVEDGANLMIDEGWFEKPPHAVDRKALADNE</sequence>
<dbReference type="Proteomes" id="UP000306477">
    <property type="component" value="Unassembled WGS sequence"/>
</dbReference>
<organism evidence="1 2">
    <name type="scientific">Bacillus timonensis</name>
    <dbReference type="NCBI Taxonomy" id="1033734"/>
    <lineage>
        <taxon>Bacteria</taxon>
        <taxon>Bacillati</taxon>
        <taxon>Bacillota</taxon>
        <taxon>Bacilli</taxon>
        <taxon>Bacillales</taxon>
        <taxon>Bacillaceae</taxon>
        <taxon>Bacillus</taxon>
    </lineage>
</organism>
<dbReference type="AlphaFoldDB" id="A0A4S3PJQ4"/>
<proteinExistence type="predicted"/>
<evidence type="ECO:0000313" key="1">
    <source>
        <dbReference type="EMBL" id="THE09175.1"/>
    </source>
</evidence>
<dbReference type="Pfam" id="PF11553">
    <property type="entry name" value="DUF3231"/>
    <property type="match status" value="2"/>
</dbReference>
<dbReference type="OrthoDB" id="1675670at2"/>
<dbReference type="RefSeq" id="WP_136381920.1">
    <property type="nucleotide sequence ID" value="NZ_SLUB01000098.1"/>
</dbReference>
<evidence type="ECO:0000313" key="2">
    <source>
        <dbReference type="Proteomes" id="UP000306477"/>
    </source>
</evidence>
<dbReference type="Gene3D" id="1.20.1260.10">
    <property type="match status" value="2"/>
</dbReference>
<dbReference type="InterPro" id="IPR021617">
    <property type="entry name" value="DUF3231"/>
</dbReference>